<keyword evidence="2" id="KW-0732">Signal</keyword>
<feature type="compositionally biased region" description="Low complexity" evidence="1">
    <location>
        <begin position="170"/>
        <end position="193"/>
    </location>
</feature>
<feature type="signal peptide" evidence="2">
    <location>
        <begin position="1"/>
        <end position="26"/>
    </location>
</feature>
<evidence type="ECO:0000256" key="2">
    <source>
        <dbReference type="SAM" id="SignalP"/>
    </source>
</evidence>
<evidence type="ECO:0000256" key="1">
    <source>
        <dbReference type="SAM" id="MobiDB-lite"/>
    </source>
</evidence>
<keyword evidence="4" id="KW-1185">Reference proteome</keyword>
<comment type="caution">
    <text evidence="3">The sequence shown here is derived from an EMBL/GenBank/DDBJ whole genome shotgun (WGS) entry which is preliminary data.</text>
</comment>
<feature type="compositionally biased region" description="Low complexity" evidence="1">
    <location>
        <begin position="146"/>
        <end position="157"/>
    </location>
</feature>
<dbReference type="EMBL" id="JAAAXW010000302">
    <property type="protein sequence ID" value="KAF9538505.1"/>
    <property type="molecule type" value="Genomic_DNA"/>
</dbReference>
<name>A0A9P6JYW3_9FUNG</name>
<reference evidence="3" key="1">
    <citation type="journal article" date="2020" name="Fungal Divers.">
        <title>Resolving the Mortierellaceae phylogeny through synthesis of multi-gene phylogenetics and phylogenomics.</title>
        <authorList>
            <person name="Vandepol N."/>
            <person name="Liber J."/>
            <person name="Desiro A."/>
            <person name="Na H."/>
            <person name="Kennedy M."/>
            <person name="Barry K."/>
            <person name="Grigoriev I.V."/>
            <person name="Miller A.N."/>
            <person name="O'Donnell K."/>
            <person name="Stajich J.E."/>
            <person name="Bonito G."/>
        </authorList>
    </citation>
    <scope>NUCLEOTIDE SEQUENCE</scope>
    <source>
        <strain evidence="3">NRRL 2591</strain>
    </source>
</reference>
<evidence type="ECO:0000313" key="4">
    <source>
        <dbReference type="Proteomes" id="UP000723463"/>
    </source>
</evidence>
<organism evidence="3 4">
    <name type="scientific">Mortierella hygrophila</name>
    <dbReference type="NCBI Taxonomy" id="979708"/>
    <lineage>
        <taxon>Eukaryota</taxon>
        <taxon>Fungi</taxon>
        <taxon>Fungi incertae sedis</taxon>
        <taxon>Mucoromycota</taxon>
        <taxon>Mortierellomycotina</taxon>
        <taxon>Mortierellomycetes</taxon>
        <taxon>Mortierellales</taxon>
        <taxon>Mortierellaceae</taxon>
        <taxon>Mortierella</taxon>
    </lineage>
</organism>
<feature type="chain" id="PRO_5040243828" evidence="2">
    <location>
        <begin position="27"/>
        <end position="239"/>
    </location>
</feature>
<protein>
    <submittedName>
        <fullName evidence="3">Uncharacterized protein</fullName>
    </submittedName>
</protein>
<feature type="region of interest" description="Disordered" evidence="1">
    <location>
        <begin position="138"/>
        <end position="239"/>
    </location>
</feature>
<evidence type="ECO:0000313" key="3">
    <source>
        <dbReference type="EMBL" id="KAF9538505.1"/>
    </source>
</evidence>
<sequence>MQLFNPTSIPLLLVFLSLLSISTTTAAPKASSPPPAGATPDDKCHPCLTRELRTVPKCDLLSPSTPALPSSENNPVVIQRYKDTYPDAVDCLCSAAKWIEVEGGPQDWISRCNNVCTVAVFKNQKMILEGFQKQLSCDESVGGDGSASRKSPPAAASQNPVTPPARKPANEATPALAPPAAAVAPEARPVAALKPKEVPATNPDPKPAAKESAAATTSTSNTTPDTKGSKAGGDAKPAL</sequence>
<dbReference type="AlphaFoldDB" id="A0A9P6JYW3"/>
<feature type="compositionally biased region" description="Low complexity" evidence="1">
    <location>
        <begin position="210"/>
        <end position="226"/>
    </location>
</feature>
<accession>A0A9P6JYW3</accession>
<gene>
    <name evidence="3" type="ORF">EC957_006708</name>
</gene>
<proteinExistence type="predicted"/>
<dbReference type="Proteomes" id="UP000723463">
    <property type="component" value="Unassembled WGS sequence"/>
</dbReference>